<proteinExistence type="predicted"/>
<evidence type="ECO:0008006" key="2">
    <source>
        <dbReference type="Google" id="ProtNLM"/>
    </source>
</evidence>
<name>W1XJR2_9ZZZZ</name>
<dbReference type="EMBL" id="AZMM01014982">
    <property type="protein sequence ID" value="ETJ30497.1"/>
    <property type="molecule type" value="Genomic_DNA"/>
</dbReference>
<reference evidence="1" key="1">
    <citation type="submission" date="2013-12" db="EMBL/GenBank/DDBJ databases">
        <title>A Varibaculum cambriense genome reconstructed from a premature infant gut community with otherwise low bacterial novelty that shifts toward anaerobic metabolism during the third week of life.</title>
        <authorList>
            <person name="Brown C.T."/>
            <person name="Sharon I."/>
            <person name="Thomas B.C."/>
            <person name="Castelle C.J."/>
            <person name="Morowitz M.J."/>
            <person name="Banfield J.F."/>
        </authorList>
    </citation>
    <scope>NUCLEOTIDE SEQUENCE</scope>
</reference>
<sequence length="53" mass="5999">PDLDSQAIAHIERRQSRSSVDVSVAWLEAPEGSQLLLVANSDFCRWQPNEKTF</sequence>
<organism evidence="1">
    <name type="scientific">human gut metagenome</name>
    <dbReference type="NCBI Taxonomy" id="408170"/>
    <lineage>
        <taxon>unclassified sequences</taxon>
        <taxon>metagenomes</taxon>
        <taxon>organismal metagenomes</taxon>
    </lineage>
</organism>
<dbReference type="InterPro" id="IPR010858">
    <property type="entry name" value="DUF1481"/>
</dbReference>
<comment type="caution">
    <text evidence="1">The sequence shown here is derived from an EMBL/GenBank/DDBJ whole genome shotgun (WGS) entry which is preliminary data.</text>
</comment>
<evidence type="ECO:0000313" key="1">
    <source>
        <dbReference type="EMBL" id="ETJ30497.1"/>
    </source>
</evidence>
<feature type="non-terminal residue" evidence="1">
    <location>
        <position position="1"/>
    </location>
</feature>
<protein>
    <recommendedName>
        <fullName evidence="2">DUF1481 domain-containing protein</fullName>
    </recommendedName>
</protein>
<dbReference type="Pfam" id="PF07356">
    <property type="entry name" value="DUF1481"/>
    <property type="match status" value="1"/>
</dbReference>
<accession>W1XJR2</accession>
<gene>
    <name evidence="1" type="ORF">Q604_UNBC14982G0001</name>
</gene>
<dbReference type="AlphaFoldDB" id="W1XJR2"/>